<comment type="pathway">
    <text evidence="1">One-carbon metabolism; methanogenesis from CO(2); 5,10-methenyl-5,6,7,8-tetrahydromethanopterin from CO(2): step 1/3.</text>
</comment>
<comment type="catalytic activity">
    <reaction evidence="3">
        <text>N-formylmethanofuran + 2 oxidized [2Fe-2S]-[ferredoxin] + H2O = methanofuran + 2 reduced [2Fe-2S]-[ferredoxin] + CO2 + H(+)</text>
        <dbReference type="Rhea" id="RHEA:19841"/>
        <dbReference type="Rhea" id="RHEA-COMP:10000"/>
        <dbReference type="Rhea" id="RHEA-COMP:10001"/>
        <dbReference type="ChEBI" id="CHEBI:15377"/>
        <dbReference type="ChEBI" id="CHEBI:15378"/>
        <dbReference type="ChEBI" id="CHEBI:16526"/>
        <dbReference type="ChEBI" id="CHEBI:33737"/>
        <dbReference type="ChEBI" id="CHEBI:33738"/>
        <dbReference type="ChEBI" id="CHEBI:57727"/>
        <dbReference type="ChEBI" id="CHEBI:58151"/>
        <dbReference type="EC" id="1.2.7.12"/>
    </reaction>
</comment>
<dbReference type="AlphaFoldDB" id="D1YYX1"/>
<reference evidence="4 5" key="2">
    <citation type="journal article" date="2008" name="Int. J. Syst. Evol. Microbiol.">
        <title>Methanocella paludicola gen. nov., sp. nov., a methane-producing archaeon, the first isolate of the lineage 'Rice Cluster I', and proposal of the new archaeal order Methanocellales ord. nov.</title>
        <authorList>
            <person name="Sakai S."/>
            <person name="Imachi H."/>
            <person name="Hanada S."/>
            <person name="Ohashi A."/>
            <person name="Harada H."/>
            <person name="Kamagata Y."/>
        </authorList>
    </citation>
    <scope>NUCLEOTIDE SEQUENCE [LARGE SCALE GENOMIC DNA]</scope>
    <source>
        <strain evidence="5">DSM 17711 / JCM 13418 / NBRC 101707 / SANAE</strain>
    </source>
</reference>
<dbReference type="NCBIfam" id="TIGR03122">
    <property type="entry name" value="one_C_dehyd_C"/>
    <property type="match status" value="1"/>
</dbReference>
<evidence type="ECO:0000313" key="4">
    <source>
        <dbReference type="EMBL" id="BAI61643.1"/>
    </source>
</evidence>
<dbReference type="Gene3D" id="2.160.20.60">
    <property type="entry name" value="Glutamate synthase, alpha subunit, C-terminal domain"/>
    <property type="match status" value="2"/>
</dbReference>
<dbReference type="GO" id="GO:0046914">
    <property type="term" value="F:transition metal ion binding"/>
    <property type="evidence" value="ECO:0007669"/>
    <property type="project" value="InterPro"/>
</dbReference>
<dbReference type="UniPathway" id="UPA00640">
    <property type="reaction ID" value="UER00692"/>
</dbReference>
<dbReference type="GO" id="GO:0018493">
    <property type="term" value="F:formylmethanofuran dehydrogenase activity"/>
    <property type="evidence" value="ECO:0007669"/>
    <property type="project" value="UniProtKB-EC"/>
</dbReference>
<reference evidence="5" key="3">
    <citation type="journal article" date="2011" name="PLoS ONE">
        <title>Genome sequence of a mesophilic hydrogenotrophic methanogen Methanocella paludicola, the first cultivated representative of the order Methanocellales.</title>
        <authorList>
            <person name="Sakai S."/>
            <person name="Takaki Y."/>
            <person name="Shimamura S."/>
            <person name="Sekine M."/>
            <person name="Tajima T."/>
            <person name="Kosugi H."/>
            <person name="Ichikawa N."/>
            <person name="Tasumi E."/>
            <person name="Hiraki A.T."/>
            <person name="Shimizu A."/>
            <person name="Kato Y."/>
            <person name="Nishiko R."/>
            <person name="Mori K."/>
            <person name="Fujita N."/>
            <person name="Imachi H."/>
            <person name="Takai K."/>
        </authorList>
    </citation>
    <scope>NUCLEOTIDE SEQUENCE [LARGE SCALE GENOMIC DNA]</scope>
    <source>
        <strain evidence="5">DSM 17711 / JCM 13418 / NBRC 101707 / SANAE</strain>
    </source>
</reference>
<evidence type="ECO:0000313" key="5">
    <source>
        <dbReference type="Proteomes" id="UP000001882"/>
    </source>
</evidence>
<proteinExistence type="predicted"/>
<dbReference type="eggNOG" id="arCOG00097">
    <property type="taxonomic scope" value="Archaea"/>
</dbReference>
<dbReference type="Proteomes" id="UP000001882">
    <property type="component" value="Chromosome"/>
</dbReference>
<dbReference type="OrthoDB" id="106216at2157"/>
<dbReference type="GeneID" id="8682819"/>
<protein>
    <recommendedName>
        <fullName evidence="2">formylmethanofuran dehydrogenase</fullName>
        <ecNumber evidence="2">1.2.7.12</ecNumber>
    </recommendedName>
</protein>
<dbReference type="RefSeq" id="WP_012900322.1">
    <property type="nucleotide sequence ID" value="NC_013665.1"/>
</dbReference>
<reference evidence="4 5" key="1">
    <citation type="journal article" date="2007" name="Appl. Environ. Microbiol.">
        <title>Isolation of key methanogens for global methane emission from rice paddy fields: a novel isolate affiliated with the clone cluster rice cluster I.</title>
        <authorList>
            <person name="Sakai S."/>
            <person name="Imachi H."/>
            <person name="Sekiguchi Y."/>
            <person name="Ohashi A."/>
            <person name="Harada H."/>
            <person name="Kamagata Y."/>
        </authorList>
    </citation>
    <scope>NUCLEOTIDE SEQUENCE [LARGE SCALE GENOMIC DNA]</scope>
    <source>
        <strain evidence="5">DSM 17711 / JCM 13418 / NBRC 101707 / SANAE</strain>
    </source>
</reference>
<dbReference type="KEGG" id="mpd:MCP_1571"/>
<dbReference type="InterPro" id="IPR017550">
    <property type="entry name" value="Formylmethanofuran_DH_suC"/>
</dbReference>
<evidence type="ECO:0000256" key="1">
    <source>
        <dbReference type="ARBA" id="ARBA00004830"/>
    </source>
</evidence>
<organism evidence="4 5">
    <name type="scientific">Methanocella paludicola (strain DSM 17711 / JCM 13418 / NBRC 101707 / SANAE)</name>
    <dbReference type="NCBI Taxonomy" id="304371"/>
    <lineage>
        <taxon>Archaea</taxon>
        <taxon>Methanobacteriati</taxon>
        <taxon>Methanobacteriota</taxon>
        <taxon>Stenosarchaea group</taxon>
        <taxon>Methanomicrobia</taxon>
        <taxon>Methanocellales</taxon>
        <taxon>Methanocellaceae</taxon>
        <taxon>Methanocella</taxon>
    </lineage>
</organism>
<dbReference type="InterPro" id="IPR036485">
    <property type="entry name" value="Glu_synth_asu_C_sf"/>
</dbReference>
<dbReference type="EMBL" id="AP011532">
    <property type="protein sequence ID" value="BAI61643.1"/>
    <property type="molecule type" value="Genomic_DNA"/>
</dbReference>
<gene>
    <name evidence="4" type="primary">fwdC-1</name>
    <name evidence="4" type="ordered locus">MCP_1571</name>
</gene>
<dbReference type="PANTHER" id="PTHR39673">
    <property type="entry name" value="TUNGSTEN FORMYLMETHANOFURAN DEHYDROGENASE, SUBUNIT C (FWDC)"/>
    <property type="match status" value="1"/>
</dbReference>
<name>D1YYX1_METPS</name>
<dbReference type="PANTHER" id="PTHR39673:SF5">
    <property type="entry name" value="TUNGSTEN-CONTAINING FORMYLMETHANOFURAN DEHYDROGENASE 2 SUBUNIT C"/>
    <property type="match status" value="1"/>
</dbReference>
<sequence length="266" mass="27994">MEKITLTPNSEKYLVLEAEVITPDAFAGKSLEEIRALLVWEGNTSWPLGKFFDVQGSTAANAADQAIVINGSVPRVKYIGSRMTAGAVLCKGDVDMYCGAWMKGGSIIVKGNTDAFAGIQMEGGQLIIEGNAGNYLGASYRGDWRGMKGGVITVNGNAGCDLGEYMMGGTITVKGNVDINAGIHAGRAIGAKDVGGKIVIHGDSPGRVGAQMIRGNIYMLGRIETMMPGFALKETKDVEVDGRTAAFKVYQGDRAEAGKGTLYVKA</sequence>
<dbReference type="SUPFAM" id="SSF69336">
    <property type="entry name" value="Alpha subunit of glutamate synthase, C-terminal domain"/>
    <property type="match status" value="1"/>
</dbReference>
<dbReference type="EC" id="1.2.7.12" evidence="2"/>
<evidence type="ECO:0000256" key="3">
    <source>
        <dbReference type="ARBA" id="ARBA00048228"/>
    </source>
</evidence>
<dbReference type="STRING" id="304371.MCP_1571"/>
<keyword evidence="5" id="KW-1185">Reference proteome</keyword>
<dbReference type="GO" id="GO:0019386">
    <property type="term" value="P:methanogenesis, from carbon dioxide"/>
    <property type="evidence" value="ECO:0007669"/>
    <property type="project" value="UniProtKB-UniPathway"/>
</dbReference>
<dbReference type="InParanoid" id="D1YYX1"/>
<accession>D1YYX1</accession>
<evidence type="ECO:0000256" key="2">
    <source>
        <dbReference type="ARBA" id="ARBA00012692"/>
    </source>
</evidence>